<dbReference type="Pfam" id="PF03401">
    <property type="entry name" value="TctC"/>
    <property type="match status" value="1"/>
</dbReference>
<protein>
    <submittedName>
        <fullName evidence="2">Tripartite tricarboxylate transporter substrate binding protein</fullName>
    </submittedName>
</protein>
<dbReference type="Gene3D" id="3.40.190.10">
    <property type="entry name" value="Periplasmic binding protein-like II"/>
    <property type="match status" value="1"/>
</dbReference>
<keyword evidence="3" id="KW-1185">Reference proteome</keyword>
<evidence type="ECO:0000256" key="1">
    <source>
        <dbReference type="ARBA" id="ARBA00006987"/>
    </source>
</evidence>
<dbReference type="PANTHER" id="PTHR42928">
    <property type="entry name" value="TRICARBOXYLATE-BINDING PROTEIN"/>
    <property type="match status" value="1"/>
</dbReference>
<dbReference type="EMBL" id="CP031417">
    <property type="protein sequence ID" value="AXK83785.1"/>
    <property type="molecule type" value="Genomic_DNA"/>
</dbReference>
<evidence type="ECO:0000313" key="2">
    <source>
        <dbReference type="EMBL" id="AXK83785.1"/>
    </source>
</evidence>
<dbReference type="SUPFAM" id="SSF53850">
    <property type="entry name" value="Periplasmic binding protein-like II"/>
    <property type="match status" value="1"/>
</dbReference>
<organism evidence="2 3">
    <name type="scientific">Pseudolabrys taiwanensis</name>
    <dbReference type="NCBI Taxonomy" id="331696"/>
    <lineage>
        <taxon>Bacteria</taxon>
        <taxon>Pseudomonadati</taxon>
        <taxon>Pseudomonadota</taxon>
        <taxon>Alphaproteobacteria</taxon>
        <taxon>Hyphomicrobiales</taxon>
        <taxon>Xanthobacteraceae</taxon>
        <taxon>Pseudolabrys</taxon>
    </lineage>
</organism>
<dbReference type="OrthoDB" id="9780943at2"/>
<dbReference type="PANTHER" id="PTHR42928:SF5">
    <property type="entry name" value="BLR1237 PROTEIN"/>
    <property type="match status" value="1"/>
</dbReference>
<sequence>MHWSIGAAAIPAAQTAWAQAYPARPVRVIVPVAAGGANDVTARIVGQWLSEHLGQQFVVENRPGAATNVGTEAVIRASADGYTLLIAGSNAAINATLFPNLNFNFIRDTVPIASIVRVPQLMQVTPSLPVKTVPEFIAYAKANPGKVAMGSGGNGSPAHVVGEYFKQMTGTNLIHVPYRGAAPAVADLIGGQIHVAFTELATSLGHIKSGQLRALAVTTTTRAEVLPDVPTMNEFIPGFEASQWIGLVAPKGTPATIVEKLNSSINAALADPKIKARFADLGGTVLPGSSDDFGKLIREETDKWGKVIRAANIKVE</sequence>
<dbReference type="InterPro" id="IPR042100">
    <property type="entry name" value="Bug_dom1"/>
</dbReference>
<proteinExistence type="inferred from homology"/>
<comment type="similarity">
    <text evidence="1">Belongs to the UPF0065 (bug) family.</text>
</comment>
<dbReference type="Proteomes" id="UP000254889">
    <property type="component" value="Chromosome"/>
</dbReference>
<accession>A0A346A3N8</accession>
<dbReference type="InterPro" id="IPR005064">
    <property type="entry name" value="BUG"/>
</dbReference>
<dbReference type="Gene3D" id="3.40.190.150">
    <property type="entry name" value="Bordetella uptake gene, domain 1"/>
    <property type="match status" value="1"/>
</dbReference>
<name>A0A346A3N8_9HYPH</name>
<reference evidence="2 3" key="1">
    <citation type="submission" date="2018-07" db="EMBL/GenBank/DDBJ databases">
        <authorList>
            <person name="Quirk P.G."/>
            <person name="Krulwich T.A."/>
        </authorList>
    </citation>
    <scope>NUCLEOTIDE SEQUENCE [LARGE SCALE GENOMIC DNA]</scope>
    <source>
        <strain evidence="2 3">CC-BB4</strain>
    </source>
</reference>
<dbReference type="AlphaFoldDB" id="A0A346A3N8"/>
<gene>
    <name evidence="2" type="ORF">DW352_00315</name>
</gene>
<dbReference type="CDD" id="cd13578">
    <property type="entry name" value="PBP2_Bug27"/>
    <property type="match status" value="1"/>
</dbReference>
<dbReference type="PIRSF" id="PIRSF017082">
    <property type="entry name" value="YflP"/>
    <property type="match status" value="1"/>
</dbReference>
<dbReference type="KEGG" id="ptaw:DW352_00315"/>
<evidence type="ECO:0000313" key="3">
    <source>
        <dbReference type="Proteomes" id="UP000254889"/>
    </source>
</evidence>